<dbReference type="AlphaFoldDB" id="A0A0K6ITD0"/>
<dbReference type="InterPro" id="IPR011010">
    <property type="entry name" value="DNA_brk_join_enz"/>
</dbReference>
<dbReference type="EMBL" id="CYHG01000017">
    <property type="protein sequence ID" value="CUB06329.1"/>
    <property type="molecule type" value="Genomic_DNA"/>
</dbReference>
<protein>
    <submittedName>
        <fullName evidence="8">Site-specific recombinase XerD</fullName>
    </submittedName>
</protein>
<reference evidence="9" key="1">
    <citation type="submission" date="2015-08" db="EMBL/GenBank/DDBJ databases">
        <authorList>
            <person name="Varghese N."/>
        </authorList>
    </citation>
    <scope>NUCLEOTIDE SEQUENCE [LARGE SCALE GENOMIC DNA]</scope>
    <source>
        <strain evidence="9">JCM 18476</strain>
    </source>
</reference>
<feature type="domain" description="Tyr recombinase" evidence="6">
    <location>
        <begin position="98"/>
        <end position="272"/>
    </location>
</feature>
<dbReference type="Proteomes" id="UP000182769">
    <property type="component" value="Unassembled WGS sequence"/>
</dbReference>
<evidence type="ECO:0000256" key="2">
    <source>
        <dbReference type="ARBA" id="ARBA00022908"/>
    </source>
</evidence>
<gene>
    <name evidence="8" type="ORF">Ga0061065_1175</name>
</gene>
<evidence type="ECO:0000259" key="7">
    <source>
        <dbReference type="PROSITE" id="PS51900"/>
    </source>
</evidence>
<evidence type="ECO:0000256" key="3">
    <source>
        <dbReference type="ARBA" id="ARBA00023125"/>
    </source>
</evidence>
<dbReference type="GO" id="GO:0003677">
    <property type="term" value="F:DNA binding"/>
    <property type="evidence" value="ECO:0007669"/>
    <property type="project" value="UniProtKB-UniRule"/>
</dbReference>
<dbReference type="Pfam" id="PF00589">
    <property type="entry name" value="Phage_integrase"/>
    <property type="match status" value="1"/>
</dbReference>
<organism evidence="8 9">
    <name type="scientific">Marinomonas fungiae</name>
    <dbReference type="NCBI Taxonomy" id="1137284"/>
    <lineage>
        <taxon>Bacteria</taxon>
        <taxon>Pseudomonadati</taxon>
        <taxon>Pseudomonadota</taxon>
        <taxon>Gammaproteobacteria</taxon>
        <taxon>Oceanospirillales</taxon>
        <taxon>Oceanospirillaceae</taxon>
        <taxon>Marinomonas</taxon>
    </lineage>
</organism>
<keyword evidence="2" id="KW-0229">DNA integration</keyword>
<dbReference type="PROSITE" id="PS51898">
    <property type="entry name" value="TYR_RECOMBINASE"/>
    <property type="match status" value="1"/>
</dbReference>
<evidence type="ECO:0000259" key="6">
    <source>
        <dbReference type="PROSITE" id="PS51898"/>
    </source>
</evidence>
<dbReference type="PANTHER" id="PTHR30349">
    <property type="entry name" value="PHAGE INTEGRASE-RELATED"/>
    <property type="match status" value="1"/>
</dbReference>
<name>A0A0K6ITD0_9GAMM</name>
<dbReference type="Gene3D" id="1.10.150.130">
    <property type="match status" value="1"/>
</dbReference>
<keyword evidence="9" id="KW-1185">Reference proteome</keyword>
<dbReference type="InterPro" id="IPR004107">
    <property type="entry name" value="Integrase_SAM-like_N"/>
</dbReference>
<evidence type="ECO:0000256" key="5">
    <source>
        <dbReference type="PROSITE-ProRule" id="PRU01248"/>
    </source>
</evidence>
<feature type="domain" description="Core-binding (CB)" evidence="7">
    <location>
        <begin position="1"/>
        <end position="81"/>
    </location>
</feature>
<accession>A0A0K6ITD0</accession>
<dbReference type="STRING" id="1137284.GCA_001418205_03518"/>
<keyword evidence="3 5" id="KW-0238">DNA-binding</keyword>
<keyword evidence="4" id="KW-0233">DNA recombination</keyword>
<proteinExistence type="inferred from homology"/>
<dbReference type="GO" id="GO:0006310">
    <property type="term" value="P:DNA recombination"/>
    <property type="evidence" value="ECO:0007669"/>
    <property type="project" value="UniProtKB-KW"/>
</dbReference>
<dbReference type="GO" id="GO:0015074">
    <property type="term" value="P:DNA integration"/>
    <property type="evidence" value="ECO:0007669"/>
    <property type="project" value="UniProtKB-KW"/>
</dbReference>
<sequence>MTPLRQQVIDRMILEGFSVSTQRAYLYQLTEVARYFRVPPDQLNQNDIQQYLLYLIRERGWSWSSCRQALHALNFLYRKVANKEMPPVSLPHPNKSQKIPDLLYPDEVQAMIRCCQHPKVYVAMVLAYTTGMRISEINALRVNDLDLTHHCIKVRQGKGQQDRYVLFPQSLQQVLGAYWQRYEPCDVVIYGLDKHRPLHSKYLRLETKEAAKRAGIHKCIRFHSLRHAFACHQLLAGMPLPRLQALLGHKQIQTTFRYLQWIAMMDLKRRDSEDLLSSAWCPS</sequence>
<dbReference type="InterPro" id="IPR013762">
    <property type="entry name" value="Integrase-like_cat_sf"/>
</dbReference>
<dbReference type="Pfam" id="PF13495">
    <property type="entry name" value="Phage_int_SAM_4"/>
    <property type="match status" value="1"/>
</dbReference>
<dbReference type="PANTHER" id="PTHR30349:SF41">
    <property type="entry name" value="INTEGRASE_RECOMBINASE PROTEIN MJ0367-RELATED"/>
    <property type="match status" value="1"/>
</dbReference>
<dbReference type="Gene3D" id="1.10.443.10">
    <property type="entry name" value="Intergrase catalytic core"/>
    <property type="match status" value="1"/>
</dbReference>
<comment type="similarity">
    <text evidence="1">Belongs to the 'phage' integrase family.</text>
</comment>
<evidence type="ECO:0000313" key="8">
    <source>
        <dbReference type="EMBL" id="CUB06329.1"/>
    </source>
</evidence>
<dbReference type="SUPFAM" id="SSF56349">
    <property type="entry name" value="DNA breaking-rejoining enzymes"/>
    <property type="match status" value="1"/>
</dbReference>
<evidence type="ECO:0000256" key="4">
    <source>
        <dbReference type="ARBA" id="ARBA00023172"/>
    </source>
</evidence>
<dbReference type="RefSeq" id="WP_055464528.1">
    <property type="nucleotide sequence ID" value="NZ_CYHG01000017.1"/>
</dbReference>
<evidence type="ECO:0000313" key="9">
    <source>
        <dbReference type="Proteomes" id="UP000182769"/>
    </source>
</evidence>
<dbReference type="OrthoDB" id="9801717at2"/>
<dbReference type="InterPro" id="IPR002104">
    <property type="entry name" value="Integrase_catalytic"/>
</dbReference>
<dbReference type="InterPro" id="IPR010998">
    <property type="entry name" value="Integrase_recombinase_N"/>
</dbReference>
<dbReference type="InterPro" id="IPR050090">
    <property type="entry name" value="Tyrosine_recombinase_XerCD"/>
</dbReference>
<dbReference type="InterPro" id="IPR044068">
    <property type="entry name" value="CB"/>
</dbReference>
<dbReference type="PROSITE" id="PS51900">
    <property type="entry name" value="CB"/>
    <property type="match status" value="1"/>
</dbReference>
<evidence type="ECO:0000256" key="1">
    <source>
        <dbReference type="ARBA" id="ARBA00008857"/>
    </source>
</evidence>